<keyword evidence="3" id="KW-1185">Reference proteome</keyword>
<sequence>MCPANAFSHTHEEELNLRLATRRAEQRLRQEEHAINMELMRQRVKAAPLLLEGPPQWGPRLGHVAHRCASLNREAEQTQHRSKPPEGKLGKAIAQKLSAGGGGASSKKCDSPVTSSSTSTGSHQGRAGTGEDVRRHRQRTVAAEQRRNAGNGSKLSTYSFDSTGKLSYKGCDSELLSLSDA</sequence>
<evidence type="ECO:0000256" key="1">
    <source>
        <dbReference type="SAM" id="MobiDB-lite"/>
    </source>
</evidence>
<reference evidence="2" key="2">
    <citation type="submission" date="2020-05" db="UniProtKB">
        <authorList>
            <consortium name="EnsemblMetazoa"/>
        </authorList>
    </citation>
    <scope>IDENTIFICATION</scope>
    <source>
        <strain evidence="2">CM1001059</strain>
    </source>
</reference>
<feature type="compositionally biased region" description="Polar residues" evidence="1">
    <location>
        <begin position="148"/>
        <end position="165"/>
    </location>
</feature>
<proteinExistence type="predicted"/>
<accession>A0A182TJL2</accession>
<dbReference type="AlphaFoldDB" id="A0A182TJL2"/>
<reference evidence="3" key="1">
    <citation type="submission" date="2014-01" db="EMBL/GenBank/DDBJ databases">
        <title>The Genome Sequence of Anopheles melas CM1001059_A (V2).</title>
        <authorList>
            <consortium name="The Broad Institute Genomics Platform"/>
            <person name="Neafsey D.E."/>
            <person name="Besansky N."/>
            <person name="Howell P."/>
            <person name="Walton C."/>
            <person name="Young S.K."/>
            <person name="Zeng Q."/>
            <person name="Gargeya S."/>
            <person name="Fitzgerald M."/>
            <person name="Haas B."/>
            <person name="Abouelleil A."/>
            <person name="Allen A.W."/>
            <person name="Alvarado L."/>
            <person name="Arachchi H.M."/>
            <person name="Berlin A.M."/>
            <person name="Chapman S.B."/>
            <person name="Gainer-Dewar J."/>
            <person name="Goldberg J."/>
            <person name="Griggs A."/>
            <person name="Gujja S."/>
            <person name="Hansen M."/>
            <person name="Howarth C."/>
            <person name="Imamovic A."/>
            <person name="Ireland A."/>
            <person name="Larimer J."/>
            <person name="McCowan C."/>
            <person name="Murphy C."/>
            <person name="Pearson M."/>
            <person name="Poon T.W."/>
            <person name="Priest M."/>
            <person name="Roberts A."/>
            <person name="Saif S."/>
            <person name="Shea T."/>
            <person name="Sisk P."/>
            <person name="Sykes S."/>
            <person name="Wortman J."/>
            <person name="Nusbaum C."/>
            <person name="Birren B."/>
        </authorList>
    </citation>
    <scope>NUCLEOTIDE SEQUENCE [LARGE SCALE GENOMIC DNA]</scope>
    <source>
        <strain evidence="3">CM1001059</strain>
    </source>
</reference>
<dbReference type="STRING" id="34690.A0A182TJL2"/>
<dbReference type="Proteomes" id="UP000075902">
    <property type="component" value="Unassembled WGS sequence"/>
</dbReference>
<feature type="region of interest" description="Disordered" evidence="1">
    <location>
        <begin position="72"/>
        <end position="166"/>
    </location>
</feature>
<dbReference type="EnsemblMetazoa" id="AMEC003502-RA">
    <property type="protein sequence ID" value="AMEC003502-PA"/>
    <property type="gene ID" value="AMEC003502"/>
</dbReference>
<protein>
    <submittedName>
        <fullName evidence="2">Uncharacterized protein</fullName>
    </submittedName>
</protein>
<feature type="compositionally biased region" description="Basic and acidic residues" evidence="1">
    <location>
        <begin position="73"/>
        <end position="89"/>
    </location>
</feature>
<dbReference type="VEuPathDB" id="VectorBase:AMEC003502"/>
<evidence type="ECO:0000313" key="3">
    <source>
        <dbReference type="Proteomes" id="UP000075902"/>
    </source>
</evidence>
<evidence type="ECO:0000313" key="2">
    <source>
        <dbReference type="EnsemblMetazoa" id="AMEC003502-PA"/>
    </source>
</evidence>
<organism evidence="2 3">
    <name type="scientific">Anopheles melas</name>
    <dbReference type="NCBI Taxonomy" id="34690"/>
    <lineage>
        <taxon>Eukaryota</taxon>
        <taxon>Metazoa</taxon>
        <taxon>Ecdysozoa</taxon>
        <taxon>Arthropoda</taxon>
        <taxon>Hexapoda</taxon>
        <taxon>Insecta</taxon>
        <taxon>Pterygota</taxon>
        <taxon>Neoptera</taxon>
        <taxon>Endopterygota</taxon>
        <taxon>Diptera</taxon>
        <taxon>Nematocera</taxon>
        <taxon>Culicoidea</taxon>
        <taxon>Culicidae</taxon>
        <taxon>Anophelinae</taxon>
        <taxon>Anopheles</taxon>
    </lineage>
</organism>
<name>A0A182TJL2_9DIPT</name>